<dbReference type="GO" id="GO:0000908">
    <property type="term" value="F:taurine dioxygenase activity"/>
    <property type="evidence" value="ECO:0007669"/>
    <property type="project" value="TreeGrafter"/>
</dbReference>
<dbReference type="InterPro" id="IPR042098">
    <property type="entry name" value="TauD-like_sf"/>
</dbReference>
<dbReference type="PANTHER" id="PTHR30468:SF1">
    <property type="entry name" value="ALPHA-KETOGLUTARATE-DEPENDENT SULFONATE DIOXYGENASE"/>
    <property type="match status" value="1"/>
</dbReference>
<keyword evidence="3 7" id="KW-0223">Dioxygenase</keyword>
<dbReference type="InterPro" id="IPR003819">
    <property type="entry name" value="TauD/TfdA-like"/>
</dbReference>
<dbReference type="GO" id="GO:0005737">
    <property type="term" value="C:cytoplasm"/>
    <property type="evidence" value="ECO:0007669"/>
    <property type="project" value="TreeGrafter"/>
</dbReference>
<dbReference type="EMBL" id="MBLM01000187">
    <property type="protein sequence ID" value="OHV27659.1"/>
    <property type="molecule type" value="Genomic_DNA"/>
</dbReference>
<dbReference type="InterPro" id="IPR051323">
    <property type="entry name" value="AtsK-like"/>
</dbReference>
<accession>A0A1S1Q251</accession>
<evidence type="ECO:0000256" key="2">
    <source>
        <dbReference type="ARBA" id="ARBA00022723"/>
    </source>
</evidence>
<comment type="caution">
    <text evidence="7">The sequence shown here is derived from an EMBL/GenBank/DDBJ whole genome shotgun (WGS) entry which is preliminary data.</text>
</comment>
<protein>
    <submittedName>
        <fullName evidence="7">Taurine catabolism dioxygenase TauD</fullName>
    </submittedName>
</protein>
<keyword evidence="8" id="KW-1185">Reference proteome</keyword>
<evidence type="ECO:0000256" key="4">
    <source>
        <dbReference type="ARBA" id="ARBA00023002"/>
    </source>
</evidence>
<dbReference type="OrthoDB" id="581608at2"/>
<sequence length="278" mass="30724">MPVAAIPLSPYIGLEITGVSGGDLPTREAAVDCLEALERHGVVVYREADISDRELVIFSQLLGEVVPNPTGEHEFPEIATITLDPSKTDVVLAWYRQGNFLWHIDGATDELPQKATLLTAREVDENGGDTEFASTYAAYAALPEAEKERIADLRVVHSFATAQRRAHPDATEEQQAAWARVPAREHPLVWTRQTGRKSLLLGATTGEVIGLPADEGRALLERLLDWSTQPRFLLRHRWRAGDLVIWDNTGMLHRATPFAATSRRLMHRTTLVGEVAVG</sequence>
<evidence type="ECO:0000259" key="6">
    <source>
        <dbReference type="Pfam" id="PF02668"/>
    </source>
</evidence>
<evidence type="ECO:0000256" key="1">
    <source>
        <dbReference type="ARBA" id="ARBA00005896"/>
    </source>
</evidence>
<proteinExistence type="inferred from homology"/>
<comment type="similarity">
    <text evidence="1">Belongs to the TfdA dioxygenase family.</text>
</comment>
<name>A0A1S1Q251_9ACTN</name>
<dbReference type="RefSeq" id="WP_071092273.1">
    <property type="nucleotide sequence ID" value="NZ_MBLM01000187.1"/>
</dbReference>
<dbReference type="Proteomes" id="UP000179627">
    <property type="component" value="Unassembled WGS sequence"/>
</dbReference>
<feature type="domain" description="TauD/TfdA-like" evidence="6">
    <location>
        <begin position="7"/>
        <end position="270"/>
    </location>
</feature>
<dbReference type="Gene3D" id="3.60.130.10">
    <property type="entry name" value="Clavaminate synthase-like"/>
    <property type="match status" value="1"/>
</dbReference>
<keyword evidence="4" id="KW-0560">Oxidoreductase</keyword>
<keyword evidence="5" id="KW-0408">Iron</keyword>
<dbReference type="Pfam" id="PF02668">
    <property type="entry name" value="TauD"/>
    <property type="match status" value="1"/>
</dbReference>
<dbReference type="AlphaFoldDB" id="A0A1S1Q251"/>
<keyword evidence="2" id="KW-0479">Metal-binding</keyword>
<dbReference type="GO" id="GO:0006790">
    <property type="term" value="P:sulfur compound metabolic process"/>
    <property type="evidence" value="ECO:0007669"/>
    <property type="project" value="TreeGrafter"/>
</dbReference>
<dbReference type="SUPFAM" id="SSF51197">
    <property type="entry name" value="Clavaminate synthase-like"/>
    <property type="match status" value="1"/>
</dbReference>
<organism evidence="7 8">
    <name type="scientific">Parafrankia colletiae</name>
    <dbReference type="NCBI Taxonomy" id="573497"/>
    <lineage>
        <taxon>Bacteria</taxon>
        <taxon>Bacillati</taxon>
        <taxon>Actinomycetota</taxon>
        <taxon>Actinomycetes</taxon>
        <taxon>Frankiales</taxon>
        <taxon>Frankiaceae</taxon>
        <taxon>Parafrankia</taxon>
    </lineage>
</organism>
<evidence type="ECO:0000256" key="5">
    <source>
        <dbReference type="ARBA" id="ARBA00023004"/>
    </source>
</evidence>
<evidence type="ECO:0000256" key="3">
    <source>
        <dbReference type="ARBA" id="ARBA00022964"/>
    </source>
</evidence>
<dbReference type="GO" id="GO:0046872">
    <property type="term" value="F:metal ion binding"/>
    <property type="evidence" value="ECO:0007669"/>
    <property type="project" value="UniProtKB-KW"/>
</dbReference>
<evidence type="ECO:0000313" key="8">
    <source>
        <dbReference type="Proteomes" id="UP000179627"/>
    </source>
</evidence>
<reference evidence="8" key="1">
    <citation type="submission" date="2016-07" db="EMBL/GenBank/DDBJ databases">
        <title>Sequence Frankia sp. strain CcI1.17.</title>
        <authorList>
            <person name="Ghodhbane-Gtari F."/>
            <person name="Swanson E."/>
            <person name="Gueddou A."/>
            <person name="Morris K."/>
            <person name="Hezbri K."/>
            <person name="Ktari A."/>
            <person name="Nouioui I."/>
            <person name="Abebe-Akele F."/>
            <person name="Simpson S."/>
            <person name="Thomas K."/>
            <person name="Gtari M."/>
            <person name="Tisa L.S."/>
            <person name="Hurst S."/>
        </authorList>
    </citation>
    <scope>NUCLEOTIDE SEQUENCE [LARGE SCALE GENOMIC DNA]</scope>
    <source>
        <strain evidence="8">Cc1.17</strain>
    </source>
</reference>
<evidence type="ECO:0000313" key="7">
    <source>
        <dbReference type="EMBL" id="OHV27659.1"/>
    </source>
</evidence>
<dbReference type="PANTHER" id="PTHR30468">
    <property type="entry name" value="ALPHA-KETOGLUTARATE-DEPENDENT SULFONATE DIOXYGENASE"/>
    <property type="match status" value="1"/>
</dbReference>
<gene>
    <name evidence="7" type="ORF">CC117_31065</name>
</gene>